<keyword evidence="2" id="KW-1185">Reference proteome</keyword>
<accession>A0A0D0DNL7</accession>
<protein>
    <submittedName>
        <fullName evidence="1">Uncharacterized protein</fullName>
    </submittedName>
</protein>
<sequence length="58" mass="6554">MDELGWKTLTRAHAVLWTIGYGQPRLTKTHTRRASRPMACSRRVQMGRGGILSNGWAD</sequence>
<evidence type="ECO:0000313" key="2">
    <source>
        <dbReference type="Proteomes" id="UP000054538"/>
    </source>
</evidence>
<dbReference type="InParanoid" id="A0A0D0DNL7"/>
<reference evidence="1 2" key="1">
    <citation type="submission" date="2014-04" db="EMBL/GenBank/DDBJ databases">
        <authorList>
            <consortium name="DOE Joint Genome Institute"/>
            <person name="Kuo A."/>
            <person name="Kohler A."/>
            <person name="Jargeat P."/>
            <person name="Nagy L.G."/>
            <person name="Floudas D."/>
            <person name="Copeland A."/>
            <person name="Barry K.W."/>
            <person name="Cichocki N."/>
            <person name="Veneault-Fourrey C."/>
            <person name="LaButti K."/>
            <person name="Lindquist E.A."/>
            <person name="Lipzen A."/>
            <person name="Lundell T."/>
            <person name="Morin E."/>
            <person name="Murat C."/>
            <person name="Sun H."/>
            <person name="Tunlid A."/>
            <person name="Henrissat B."/>
            <person name="Grigoriev I.V."/>
            <person name="Hibbett D.S."/>
            <person name="Martin F."/>
            <person name="Nordberg H.P."/>
            <person name="Cantor M.N."/>
            <person name="Hua S.X."/>
        </authorList>
    </citation>
    <scope>NUCLEOTIDE SEQUENCE [LARGE SCALE GENOMIC DNA]</scope>
    <source>
        <strain evidence="1 2">Ve08.2h10</strain>
    </source>
</reference>
<dbReference type="EMBL" id="KN826060">
    <property type="protein sequence ID" value="KIK80260.1"/>
    <property type="molecule type" value="Genomic_DNA"/>
</dbReference>
<gene>
    <name evidence="1" type="ORF">PAXRUDRAFT_833635</name>
</gene>
<name>A0A0D0DNL7_9AGAM</name>
<reference evidence="2" key="2">
    <citation type="submission" date="2015-01" db="EMBL/GenBank/DDBJ databases">
        <title>Evolutionary Origins and Diversification of the Mycorrhizal Mutualists.</title>
        <authorList>
            <consortium name="DOE Joint Genome Institute"/>
            <consortium name="Mycorrhizal Genomics Consortium"/>
            <person name="Kohler A."/>
            <person name="Kuo A."/>
            <person name="Nagy L.G."/>
            <person name="Floudas D."/>
            <person name="Copeland A."/>
            <person name="Barry K.W."/>
            <person name="Cichocki N."/>
            <person name="Veneault-Fourrey C."/>
            <person name="LaButti K."/>
            <person name="Lindquist E.A."/>
            <person name="Lipzen A."/>
            <person name="Lundell T."/>
            <person name="Morin E."/>
            <person name="Murat C."/>
            <person name="Riley R."/>
            <person name="Ohm R."/>
            <person name="Sun H."/>
            <person name="Tunlid A."/>
            <person name="Henrissat B."/>
            <person name="Grigoriev I.V."/>
            <person name="Hibbett D.S."/>
            <person name="Martin F."/>
        </authorList>
    </citation>
    <scope>NUCLEOTIDE SEQUENCE [LARGE SCALE GENOMIC DNA]</scope>
    <source>
        <strain evidence="2">Ve08.2h10</strain>
    </source>
</reference>
<dbReference type="Proteomes" id="UP000054538">
    <property type="component" value="Unassembled WGS sequence"/>
</dbReference>
<evidence type="ECO:0000313" key="1">
    <source>
        <dbReference type="EMBL" id="KIK80260.1"/>
    </source>
</evidence>
<dbReference type="AlphaFoldDB" id="A0A0D0DNL7"/>
<proteinExistence type="predicted"/>
<dbReference type="HOGENOM" id="CLU_2979721_0_0_1"/>
<organism evidence="1 2">
    <name type="scientific">Paxillus rubicundulus Ve08.2h10</name>
    <dbReference type="NCBI Taxonomy" id="930991"/>
    <lineage>
        <taxon>Eukaryota</taxon>
        <taxon>Fungi</taxon>
        <taxon>Dikarya</taxon>
        <taxon>Basidiomycota</taxon>
        <taxon>Agaricomycotina</taxon>
        <taxon>Agaricomycetes</taxon>
        <taxon>Agaricomycetidae</taxon>
        <taxon>Boletales</taxon>
        <taxon>Paxilineae</taxon>
        <taxon>Paxillaceae</taxon>
        <taxon>Paxillus</taxon>
    </lineage>
</organism>